<protein>
    <submittedName>
        <fullName evidence="1">Uncharacterized protein</fullName>
    </submittedName>
</protein>
<comment type="caution">
    <text evidence="1">The sequence shown here is derived from an EMBL/GenBank/DDBJ whole genome shotgun (WGS) entry which is preliminary data.</text>
</comment>
<dbReference type="Proteomes" id="UP000029003">
    <property type="component" value="Unassembled WGS sequence"/>
</dbReference>
<reference evidence="1 2" key="1">
    <citation type="submission" date="2014-03" db="EMBL/GenBank/DDBJ databases">
        <title>Genomics of Bifidobacteria.</title>
        <authorList>
            <person name="Ventura M."/>
            <person name="Milani C."/>
            <person name="Lugli G.A."/>
        </authorList>
    </citation>
    <scope>NUCLEOTIDE SEQUENCE [LARGE SCALE GENOMIC DNA]</scope>
    <source>
        <strain evidence="1 2">LMG 21395</strain>
    </source>
</reference>
<gene>
    <name evidence="1" type="ORF">THER5_2018</name>
</gene>
<name>A0A087E6G6_9BIFI</name>
<evidence type="ECO:0000313" key="1">
    <source>
        <dbReference type="EMBL" id="KFJ03367.1"/>
    </source>
</evidence>
<evidence type="ECO:0000313" key="2">
    <source>
        <dbReference type="Proteomes" id="UP000029003"/>
    </source>
</evidence>
<dbReference type="EMBL" id="JGZT01000005">
    <property type="protein sequence ID" value="KFJ03367.1"/>
    <property type="molecule type" value="Genomic_DNA"/>
</dbReference>
<proteinExistence type="predicted"/>
<accession>A0A087E6G6</accession>
<organism evidence="1 2">
    <name type="scientific">Bifidobacterium thermacidophilum subsp. thermacidophilum</name>
    <dbReference type="NCBI Taxonomy" id="79262"/>
    <lineage>
        <taxon>Bacteria</taxon>
        <taxon>Bacillati</taxon>
        <taxon>Actinomycetota</taxon>
        <taxon>Actinomycetes</taxon>
        <taxon>Bifidobacteriales</taxon>
        <taxon>Bifidobacteriaceae</taxon>
        <taxon>Bifidobacterium</taxon>
    </lineage>
</organism>
<sequence>MVSGRLSRRTWVMDNVCPVVWQCECRPLSSTNCLRWEDCSRHQFVECFERIRICSLRNRAVA</sequence>
<dbReference type="AlphaFoldDB" id="A0A087E6G6"/>